<feature type="domain" description="DUF427" evidence="1">
    <location>
        <begin position="164"/>
        <end position="255"/>
    </location>
</feature>
<organism evidence="2 3">
    <name type="scientific">Rhodococcus olei</name>
    <dbReference type="NCBI Taxonomy" id="2161675"/>
    <lineage>
        <taxon>Bacteria</taxon>
        <taxon>Bacillati</taxon>
        <taxon>Actinomycetota</taxon>
        <taxon>Actinomycetes</taxon>
        <taxon>Mycobacteriales</taxon>
        <taxon>Nocardiaceae</taxon>
        <taxon>Rhodococcus</taxon>
    </lineage>
</organism>
<dbReference type="InterPro" id="IPR007361">
    <property type="entry name" value="DUF427"/>
</dbReference>
<dbReference type="Pfam" id="PF04248">
    <property type="entry name" value="NTP_transf_9"/>
    <property type="match status" value="1"/>
</dbReference>
<proteinExistence type="predicted"/>
<protein>
    <submittedName>
        <fullName evidence="2">DUF427 domain-containing protein</fullName>
    </submittedName>
</protein>
<reference evidence="3" key="1">
    <citation type="journal article" date="2019" name="Int. J. Syst. Evol. Microbiol.">
        <title>The Global Catalogue of Microorganisms (GCM) 10K type strain sequencing project: providing services to taxonomists for standard genome sequencing and annotation.</title>
        <authorList>
            <consortium name="The Broad Institute Genomics Platform"/>
            <consortium name="The Broad Institute Genome Sequencing Center for Infectious Disease"/>
            <person name="Wu L."/>
            <person name="Ma J."/>
        </authorList>
    </citation>
    <scope>NUCLEOTIDE SEQUENCE [LARGE SCALE GENOMIC DNA]</scope>
    <source>
        <strain evidence="3">JCM 32206</strain>
    </source>
</reference>
<sequence length="278" mass="30625">MAVSMRKRLLQELGELRYLPTGKRIRARRGDRVVADSLDAVLVWEPRRVVPVYAVPIRDVQGTLSPAAGRAGTQMPVFLDEQAGPALGPGVGFAAHTCHGTALDVVTDDGVCPGAAFRPADEVLSTLVLLDPEAFDWWEEDEPILGHPRDPFHRVDVRRSSRRVRMKLGGLLLAESERPLAVFETMLPVTRFYLPRDDVRVRLVPTATRTYCAYKGAASYYSVDGVGDAGTDIAWSYESPLPDCPQIAGLVAFHQERLDLVVDGTPIDRPRTPWSEVG</sequence>
<evidence type="ECO:0000313" key="3">
    <source>
        <dbReference type="Proteomes" id="UP001501183"/>
    </source>
</evidence>
<name>A0ABP8NX95_9NOCA</name>
<dbReference type="PANTHER" id="PTHR34310:SF9">
    <property type="entry name" value="BLR5716 PROTEIN"/>
    <property type="match status" value="1"/>
</dbReference>
<dbReference type="Gene3D" id="2.170.150.40">
    <property type="entry name" value="Domain of unknown function (DUF427)"/>
    <property type="match status" value="2"/>
</dbReference>
<comment type="caution">
    <text evidence="2">The sequence shown here is derived from an EMBL/GenBank/DDBJ whole genome shotgun (WGS) entry which is preliminary data.</text>
</comment>
<dbReference type="InterPro" id="IPR038694">
    <property type="entry name" value="DUF427_sf"/>
</dbReference>
<keyword evidence="3" id="KW-1185">Reference proteome</keyword>
<gene>
    <name evidence="2" type="ORF">GCM10023094_07400</name>
</gene>
<accession>A0ABP8NX95</accession>
<dbReference type="Proteomes" id="UP001501183">
    <property type="component" value="Unassembled WGS sequence"/>
</dbReference>
<dbReference type="PANTHER" id="PTHR34310">
    <property type="entry name" value="DUF427 DOMAIN PROTEIN (AFU_ORTHOLOGUE AFUA_3G02220)"/>
    <property type="match status" value="1"/>
</dbReference>
<evidence type="ECO:0000259" key="1">
    <source>
        <dbReference type="Pfam" id="PF04248"/>
    </source>
</evidence>
<dbReference type="EMBL" id="BAABFB010000019">
    <property type="protein sequence ID" value="GAA4473549.1"/>
    <property type="molecule type" value="Genomic_DNA"/>
</dbReference>
<dbReference type="RefSeq" id="WP_345342302.1">
    <property type="nucleotide sequence ID" value="NZ_BAABFB010000019.1"/>
</dbReference>
<evidence type="ECO:0000313" key="2">
    <source>
        <dbReference type="EMBL" id="GAA4473549.1"/>
    </source>
</evidence>